<keyword evidence="5" id="KW-0808">Transferase</keyword>
<organism evidence="12 13">
    <name type="scientific">Chlorella sorokiniana</name>
    <name type="common">Freshwater green alga</name>
    <dbReference type="NCBI Taxonomy" id="3076"/>
    <lineage>
        <taxon>Eukaryota</taxon>
        <taxon>Viridiplantae</taxon>
        <taxon>Chlorophyta</taxon>
        <taxon>core chlorophytes</taxon>
        <taxon>Trebouxiophyceae</taxon>
        <taxon>Chlorellales</taxon>
        <taxon>Chlorellaceae</taxon>
        <taxon>Chlorella clade</taxon>
        <taxon>Chlorella</taxon>
    </lineage>
</organism>
<dbReference type="GO" id="GO:0004360">
    <property type="term" value="F:glutamine-fructose-6-phosphate transaminase (isomerizing) activity"/>
    <property type="evidence" value="ECO:0007669"/>
    <property type="project" value="UniProtKB-EC"/>
</dbReference>
<feature type="region of interest" description="Disordered" evidence="8">
    <location>
        <begin position="988"/>
        <end position="1031"/>
    </location>
</feature>
<sequence length="3003" mass="318347">MASSLSLPTRALTDPGLSDDEDRMEDTLVTPDFDVQPTPLREYYQHLDQRLDELQNLLGAQGAALPSTYEKYLHGSVPAGAGGGNPLVSAKEYYEQLKQLRADSQVYYPVAPEVYRDLLWEDVDVADPVEYTFCRYTPVTTEDARDFGSDGYSLRVQHKFSRHIKLLICVTLYNEDQETLGKTLLGICENLEVLYRQYGRDGNKHGLDWQEVAVAIIQDGVTHCDSSVLAASTVTGFFSENLQQEEAVGLPTSMHLFEYTARYKKHAGLDCYPPLQIMFAAKTTNRGKLDSHCWFFDGFAYLLQPDFCVLFDAGTKPMPFALRNTYAHFKRNPWCGGLTGELRVERPYRNFLTSVQYMEWKVSHLLNKPIESICGYLTVLPGAFSAFRWAAVEGEPLRRYFYGLYSQNDLSAFEANMYLAEDRVLCLEIVARKNSKYYLEYIKEAVAEADPVTGFAGLIKQRRRWLNGTFFAMIYTLSNWQRIWTESHHSFLRKCVLSLEFVYLMIMTFAGTWFGIGVFYTILYQLFMALFNSSTLMQNIGNILIMIYLFLIIVEVIVNLKNKPEAVEKVHLFCAVYFMLYMIAFTGITIWYMTSYSVNEIFTSVARLGVILSLGSMLITGFLHGDMMAFAGAGIQYWIMQPVFWNILQVNAFCNTDDITWGTKNLDTKKDATEAKTLMKSGLAYSANQTKESKSFWKAMMKVHEKLTDINQIKAHNQIKETKLKAFATYLLIAWLTSNIIFAQIVNILSALEWEVCDQAPETVYGSIVAEKVNSDTDLAQAVGQIVYTAQAIMENAADKYPFGGLPNFPEAYPILLSGSAQSNTSVGESVTVLANSGEVFSSLPSALPTFDQWLNYSAGVNINKTIAGLEALKLPPPVNETGDSVQCVTEYGRTYYLTVQFTFLAFLVGMQVFGSVVFIMMYYWRRITWRLRNRKSKQRIARAARDALALKKKNSDTFDIHATASAGTSITDRLGAGVDPEWLAQHTARTSGNGGSDLSGSDLGSDDYSPRSSDASPSARSIQRSGSRRISLPLSTRPTASASLVLLLLVLTAAAGLAGAAAPAAPAASALKQGLQAARPKPRKPSDAAHTGLLNFAKRKLFADGGAVDGTFANPIDITALPFTSAVFNATQTIEQEGNCPMTPAAGLVFRLSVSASASPGVLNATTCGLTEGDTTIAILLSDSATGGPYSCVGTSDDAGAASCAANDLASTVEVSLVPGQHYFIVVGKTIANDDPFPLQLSAALQSLPPPSPPSPPPAVEQWVALGSDALSTSAPSVLQAGVSASGKAFVLVSDSGSGTRVLEWSGSAWAPLGSTLSGAQQGSLAVGGSASTFIAYTASEAPLLRVAKLVGSQWQTVDGTGLPEGAATGLTLQVAADGSLFLACSLDDGTAVFSRASSGGSWQQLPAIAFEAGTPMQLGTGGRPLLVGIDDASGQLCVMGLTADGAWAPVGGCGPLADASTTSLAVTPAGSVLLALSDEVAGATRVLQLNGSSWSAVGSDLAVGDDAMACQLVAPADGLLVVGCLVASSQPAVLQYSGQQWSALPSTGLPTGPGLLQLAVAADGTLVAAYSDSNDAVLVERYSQQLELPSAPAPPVLTGTFANPIDITALPFTSAVFNATQTIEQEGNCPMTPAAGLVFRLSVSASASPGVLNATTCGLTEGDTTIAILLSDSATGGPYSCVGTSDDAGAASCAANDLASTVEVSLVPGQHYFIVVGKTIANDDPFPLQLSAALQSLPPPSPPSPPPAVEQWVALGSDALSTSAPSVLQAGVSASGKAFVLVSDSGSGTRVLEWSGSAWAPLGSTLSGAQQGSLAVGGSASTFIAYTASEAPLLRVAKLVGSQWQTVDGTGLPEGAATGLTLQVAADGSLFLACSLDDGTAVFSRASSGGSWQQLPAIAFEAGTPMRLGASGRPLLVGIDDASDQLCVMGLTADGAWAPAGPCSQLQFASSPLSLAVTPAGSVLLAFRDESSGSVRVIQIDKTSWTTVGGFLDINEGASNCQLVAPADGLLVVGCLVASFQPAVLQYSGQQWSALPSTGLPTGPGLLQLAVAADGTLVAAYSDSNDAVLVERYSQQLELPSAATLSPAATQPGATLATASKPAASATSASATSPGATLTIAAKPAASSTSPAAASTSPTQPPATLATSTKPAASSTSPAAASTSPTQPPATLATSTKPKTTAASASATKAAASATPAAAASTSPTQPPATLATPTKPKTTAASASTTKAAASQSPAAEPQASASQGCGAPPPPQLAAVLVLQGATSHSAPTRGAVAPPSNPPEAAERWDKMCGIFGFYFYDVRHSHQEILNTLFDGLRRLEYRGYDSAGVSVDWPVQAEGEAAPTAKPVVIKAKGKVDDLVKLVSEEIKGFAFDPKAGVKAHAGIAHTRWATHGPPCARNSHPHVSSPNHEFVVVHNGTITNFRALKEFLMKEGETFESETDTEVIPKLCKFLYSRLPEPIPFPQLVCEVVKQLEGAYALLIKSSVYPGELVACRRGSPLILGMKYGIQAAATPRTPQSPNTPLTPKLTGTSTHGPQFFDNTAPANGQNYGLELFLASEASAVVEHTKQVIYLEDNDIVHMKGGEYTVFNWSDVDSPSVEVRRTIQTLTMEVSQIMKGGYTHFMEKEIFEQPETIAQTMQGRVKITPLSPMKYAVPGIDPYLMPRVRMGGLVDHVSTIRRSRRLMFIACGTSYHAAMACRQTVEELTEIPVVLELASDLLDRRCPIFRDDTCVFVSQSGETADTFRALEYAKACGALCVGVTNTVGSAIARNTHCGIHINAGAEIGVASTKAYTSQIVAITMMALVLSEDAISKRQRRDEIIDSLCQLPDMVRRTLKLNDQIKQLAAELKDEQSCLMFGRGRNYATAMEAALKVKEVSYMHSEGINAGEMKHGPLALVDDKLPIVVVSTMDSMHSKMAGVIQQLMARNGRLIVLANEEDDEMVDIVAGKYPIIQVPRVDDALQAVVNIIPLQLLSYHLTTLRGFNVDQPRNLAKSVTVTEE</sequence>
<feature type="transmembrane region" description="Helical" evidence="9">
    <location>
        <begin position="902"/>
        <end position="925"/>
    </location>
</feature>
<dbReference type="SUPFAM" id="SSF53697">
    <property type="entry name" value="SIS domain"/>
    <property type="match status" value="1"/>
</dbReference>
<dbReference type="SUPFAM" id="SSF89372">
    <property type="entry name" value="Fucose-specific lectin"/>
    <property type="match status" value="1"/>
</dbReference>
<dbReference type="InterPro" id="IPR035490">
    <property type="entry name" value="GlmS/FrlB_SIS"/>
</dbReference>
<evidence type="ECO:0000256" key="3">
    <source>
        <dbReference type="ARBA" id="ARBA00012916"/>
    </source>
</evidence>
<dbReference type="InterPro" id="IPR029055">
    <property type="entry name" value="Ntn_hydrolases_N"/>
</dbReference>
<dbReference type="Pfam" id="PF01644">
    <property type="entry name" value="Chitin_synth_1"/>
    <property type="match status" value="1"/>
</dbReference>
<feature type="domain" description="SIS" evidence="11">
    <location>
        <begin position="2847"/>
        <end position="2991"/>
    </location>
</feature>
<dbReference type="InterPro" id="IPR017932">
    <property type="entry name" value="GATase_2_dom"/>
</dbReference>
<keyword evidence="9" id="KW-1133">Transmembrane helix</keyword>
<proteinExistence type="predicted"/>
<name>A0A2P6U5E5_CHLSO</name>
<feature type="transmembrane region" description="Helical" evidence="9">
    <location>
        <begin position="539"/>
        <end position="558"/>
    </location>
</feature>
<keyword evidence="9" id="KW-0472">Membrane</keyword>
<evidence type="ECO:0000256" key="1">
    <source>
        <dbReference type="ARBA" id="ARBA00001031"/>
    </source>
</evidence>
<dbReference type="SUPFAM" id="SSF56235">
    <property type="entry name" value="N-terminal nucleophile aminohydrolases (Ntn hydrolases)"/>
    <property type="match status" value="1"/>
</dbReference>
<keyword evidence="13" id="KW-1185">Reference proteome</keyword>
<dbReference type="CDD" id="cd05009">
    <property type="entry name" value="SIS_GlmS_GlmD_2"/>
    <property type="match status" value="1"/>
</dbReference>
<comment type="caution">
    <text evidence="12">The sequence shown here is derived from an EMBL/GenBank/DDBJ whole genome shotgun (WGS) entry which is preliminary data.</text>
</comment>
<dbReference type="Gene3D" id="3.40.50.10490">
    <property type="entry name" value="Glucose-6-phosphate isomerase like protein, domain 1"/>
    <property type="match status" value="2"/>
</dbReference>
<dbReference type="Gene3D" id="3.60.20.10">
    <property type="entry name" value="Glutamine Phosphoribosylpyrophosphate, subunit 1, domain 1"/>
    <property type="match status" value="1"/>
</dbReference>
<accession>A0A2P6U5E5</accession>
<dbReference type="PANTHER" id="PTHR10937:SF0">
    <property type="entry name" value="GLUTAMINE--FRUCTOSE-6-PHOSPHATE TRANSAMINASE (ISOMERIZING)"/>
    <property type="match status" value="1"/>
</dbReference>
<keyword evidence="9" id="KW-0812">Transmembrane</keyword>
<evidence type="ECO:0000313" key="12">
    <source>
        <dbReference type="EMBL" id="PRW61541.1"/>
    </source>
</evidence>
<dbReference type="Proteomes" id="UP000239899">
    <property type="component" value="Unassembled WGS sequence"/>
</dbReference>
<dbReference type="EMBL" id="LHPG02000001">
    <property type="protein sequence ID" value="PRW61541.1"/>
    <property type="molecule type" value="Genomic_DNA"/>
</dbReference>
<dbReference type="FunFam" id="3.60.20.10:FF:000052">
    <property type="entry name" value="Glutamine--fructose-6-phosphate aminotransferase [isomerizing] 2"/>
    <property type="match status" value="1"/>
</dbReference>
<comment type="catalytic activity">
    <reaction evidence="1">
        <text>D-fructose 6-phosphate + L-glutamine = D-glucosamine 6-phosphate + L-glutamate</text>
        <dbReference type="Rhea" id="RHEA:13237"/>
        <dbReference type="ChEBI" id="CHEBI:29985"/>
        <dbReference type="ChEBI" id="CHEBI:58359"/>
        <dbReference type="ChEBI" id="CHEBI:58725"/>
        <dbReference type="ChEBI" id="CHEBI:61527"/>
        <dbReference type="EC" id="2.6.1.16"/>
    </reaction>
</comment>
<dbReference type="SUPFAM" id="SSF53448">
    <property type="entry name" value="Nucleotide-diphospho-sugar transferases"/>
    <property type="match status" value="1"/>
</dbReference>
<feature type="domain" description="SIS" evidence="11">
    <location>
        <begin position="2676"/>
        <end position="2819"/>
    </location>
</feature>
<dbReference type="STRING" id="3076.A0A2P6U5E5"/>
<dbReference type="Pfam" id="PF13522">
    <property type="entry name" value="GATase_6"/>
    <property type="match status" value="1"/>
</dbReference>
<evidence type="ECO:0000259" key="10">
    <source>
        <dbReference type="PROSITE" id="PS51278"/>
    </source>
</evidence>
<dbReference type="FunFam" id="3.40.50.10490:FF:000001">
    <property type="entry name" value="Glutamine--fructose-6-phosphate aminotransferase [isomerizing]"/>
    <property type="match status" value="1"/>
</dbReference>
<evidence type="ECO:0000259" key="11">
    <source>
        <dbReference type="PROSITE" id="PS51464"/>
    </source>
</evidence>
<dbReference type="InterPro" id="IPR001347">
    <property type="entry name" value="SIS_dom"/>
</dbReference>
<dbReference type="GO" id="GO:0006002">
    <property type="term" value="P:fructose 6-phosphate metabolic process"/>
    <property type="evidence" value="ECO:0007669"/>
    <property type="project" value="TreeGrafter"/>
</dbReference>
<evidence type="ECO:0000256" key="8">
    <source>
        <dbReference type="SAM" id="MobiDB-lite"/>
    </source>
</evidence>
<dbReference type="InterPro" id="IPR035466">
    <property type="entry name" value="GlmS/AgaS_SIS"/>
</dbReference>
<dbReference type="InterPro" id="IPR047084">
    <property type="entry name" value="GFAT_N"/>
</dbReference>
<dbReference type="InterPro" id="IPR046348">
    <property type="entry name" value="SIS_dom_sf"/>
</dbReference>
<feature type="transmembrane region" description="Helical" evidence="9">
    <location>
        <begin position="1045"/>
        <end position="1066"/>
    </location>
</feature>
<evidence type="ECO:0000256" key="2">
    <source>
        <dbReference type="ARBA" id="ARBA00004775"/>
    </source>
</evidence>
<feature type="transmembrane region" description="Helical" evidence="9">
    <location>
        <begin position="570"/>
        <end position="593"/>
    </location>
</feature>
<evidence type="ECO:0000256" key="7">
    <source>
        <dbReference type="ARBA" id="ARBA00022962"/>
    </source>
</evidence>
<feature type="compositionally biased region" description="Low complexity" evidence="8">
    <location>
        <begin position="999"/>
        <end position="1031"/>
    </location>
</feature>
<evidence type="ECO:0000256" key="9">
    <source>
        <dbReference type="SAM" id="Phobius"/>
    </source>
</evidence>
<dbReference type="SUPFAM" id="SSF101898">
    <property type="entry name" value="NHL repeat"/>
    <property type="match status" value="1"/>
</dbReference>
<comment type="pathway">
    <text evidence="2">Nucleotide-sugar biosynthesis; UDP-N-acetyl-alpha-D-glucosamine biosynthesis; alpha-D-glucosamine 6-phosphate from D-fructose 6-phosphate: step 1/1.</text>
</comment>
<evidence type="ECO:0000256" key="6">
    <source>
        <dbReference type="ARBA" id="ARBA00022737"/>
    </source>
</evidence>
<dbReference type="PROSITE" id="PS51464">
    <property type="entry name" value="SIS"/>
    <property type="match status" value="2"/>
</dbReference>
<dbReference type="GO" id="GO:0006487">
    <property type="term" value="P:protein N-linked glycosylation"/>
    <property type="evidence" value="ECO:0007669"/>
    <property type="project" value="TreeGrafter"/>
</dbReference>
<evidence type="ECO:0000256" key="4">
    <source>
        <dbReference type="ARBA" id="ARBA00022576"/>
    </source>
</evidence>
<dbReference type="EC" id="2.6.1.16" evidence="3"/>
<dbReference type="PANTHER" id="PTHR10937">
    <property type="entry name" value="GLUCOSAMINE--FRUCTOSE-6-PHOSPHATE AMINOTRANSFERASE, ISOMERIZING"/>
    <property type="match status" value="1"/>
</dbReference>
<dbReference type="GO" id="GO:0097367">
    <property type="term" value="F:carbohydrate derivative binding"/>
    <property type="evidence" value="ECO:0007669"/>
    <property type="project" value="InterPro"/>
</dbReference>
<feature type="region of interest" description="Disordered" evidence="8">
    <location>
        <begin position="1"/>
        <end position="23"/>
    </location>
</feature>
<feature type="domain" description="Glutamine amidotransferase type-2" evidence="10">
    <location>
        <begin position="2294"/>
        <end position="2586"/>
    </location>
</feature>
<dbReference type="PROSITE" id="PS51278">
    <property type="entry name" value="GATASE_TYPE_2"/>
    <property type="match status" value="1"/>
</dbReference>
<gene>
    <name evidence="12" type="ORF">C2E21_0059</name>
</gene>
<evidence type="ECO:0000256" key="5">
    <source>
        <dbReference type="ARBA" id="ARBA00022679"/>
    </source>
</evidence>
<dbReference type="OrthoDB" id="504113at2759"/>
<dbReference type="InterPro" id="IPR029044">
    <property type="entry name" value="Nucleotide-diphossugar_trans"/>
</dbReference>
<dbReference type="NCBIfam" id="NF001484">
    <property type="entry name" value="PRK00331.1"/>
    <property type="match status" value="1"/>
</dbReference>
<reference evidence="12 13" key="1">
    <citation type="journal article" date="2018" name="Plant J.">
        <title>Genome sequences of Chlorella sorokiniana UTEX 1602 and Micractinium conductrix SAG 241.80: implications to maltose excretion by a green alga.</title>
        <authorList>
            <person name="Arriola M.B."/>
            <person name="Velmurugan N."/>
            <person name="Zhang Y."/>
            <person name="Plunkett M.H."/>
            <person name="Hondzo H."/>
            <person name="Barney B.M."/>
        </authorList>
    </citation>
    <scope>NUCLEOTIDE SEQUENCE [LARGE SCALE GENOMIC DNA]</scope>
    <source>
        <strain evidence="13">UTEX 1602</strain>
    </source>
</reference>
<keyword evidence="7" id="KW-0315">Glutamine amidotransferase</keyword>
<keyword evidence="6" id="KW-0677">Repeat</keyword>
<dbReference type="CDD" id="cd05008">
    <property type="entry name" value="SIS_GlmS_GlmD_1"/>
    <property type="match status" value="1"/>
</dbReference>
<dbReference type="Pfam" id="PF01380">
    <property type="entry name" value="SIS"/>
    <property type="match status" value="2"/>
</dbReference>
<dbReference type="GO" id="GO:0004100">
    <property type="term" value="F:chitin synthase activity"/>
    <property type="evidence" value="ECO:0007669"/>
    <property type="project" value="InterPro"/>
</dbReference>
<feature type="region of interest" description="Disordered" evidence="8">
    <location>
        <begin position="2124"/>
        <end position="2256"/>
    </location>
</feature>
<feature type="transmembrane region" description="Helical" evidence="9">
    <location>
        <begin position="605"/>
        <end position="623"/>
    </location>
</feature>
<dbReference type="CDD" id="cd00714">
    <property type="entry name" value="GFAT"/>
    <property type="match status" value="1"/>
</dbReference>
<evidence type="ECO:0000313" key="13">
    <source>
        <dbReference type="Proteomes" id="UP000239899"/>
    </source>
</evidence>
<protein>
    <recommendedName>
        <fullName evidence="3">glutamine--fructose-6-phosphate transaminase (isomerizing)</fullName>
        <ecNumber evidence="3">2.6.1.16</ecNumber>
    </recommendedName>
</protein>
<dbReference type="GO" id="GO:0006047">
    <property type="term" value="P:UDP-N-acetylglucosamine metabolic process"/>
    <property type="evidence" value="ECO:0007669"/>
    <property type="project" value="TreeGrafter"/>
</dbReference>
<feature type="compositionally biased region" description="Low complexity" evidence="8">
    <location>
        <begin position="2124"/>
        <end position="2247"/>
    </location>
</feature>
<keyword evidence="4 12" id="KW-0032">Aminotransferase</keyword>
<feature type="transmembrane region" description="Helical" evidence="9">
    <location>
        <begin position="501"/>
        <end position="527"/>
    </location>
</feature>